<evidence type="ECO:0000313" key="2">
    <source>
        <dbReference type="EMBL" id="RZC43049.1"/>
    </source>
</evidence>
<organism evidence="2 3">
    <name type="scientific">Asbolus verrucosus</name>
    <name type="common">Desert ironclad beetle</name>
    <dbReference type="NCBI Taxonomy" id="1661398"/>
    <lineage>
        <taxon>Eukaryota</taxon>
        <taxon>Metazoa</taxon>
        <taxon>Ecdysozoa</taxon>
        <taxon>Arthropoda</taxon>
        <taxon>Hexapoda</taxon>
        <taxon>Insecta</taxon>
        <taxon>Pterygota</taxon>
        <taxon>Neoptera</taxon>
        <taxon>Endopterygota</taxon>
        <taxon>Coleoptera</taxon>
        <taxon>Polyphaga</taxon>
        <taxon>Cucujiformia</taxon>
        <taxon>Tenebrionidae</taxon>
        <taxon>Pimeliinae</taxon>
        <taxon>Asbolus</taxon>
    </lineage>
</organism>
<evidence type="ECO:0000313" key="3">
    <source>
        <dbReference type="Proteomes" id="UP000292052"/>
    </source>
</evidence>
<proteinExistence type="predicted"/>
<dbReference type="STRING" id="1661398.A0A482WE82"/>
<name>A0A482WE82_ASBVE</name>
<dbReference type="EMBL" id="QDEB01002277">
    <property type="protein sequence ID" value="RZC43049.1"/>
    <property type="molecule type" value="Genomic_DNA"/>
</dbReference>
<protein>
    <submittedName>
        <fullName evidence="2">Uncharacterized protein</fullName>
    </submittedName>
</protein>
<feature type="compositionally biased region" description="Polar residues" evidence="1">
    <location>
        <begin position="223"/>
        <end position="233"/>
    </location>
</feature>
<gene>
    <name evidence="2" type="ORF">BDFB_009846</name>
</gene>
<sequence length="278" mass="31313">MSTQQFQLLIATSSLNTNSGANSNSAQNTQGNFAECKSRFSGRKDEDVEAFIEAITIYKYFANVSDPNALRGLPIELFSKEQGDREPTDIFVNNCKALMSKLKEGDDIKLPDVFKLDMTIADTLKSARENNEVQQDKVKSYADQRREKFQQFETVCSAEGRSLIRRRVTPVTYEVATREETDTPLGKYHVSALRPFVDENGTTQPLPVVPIRKRGRPKKTDSAAPTSDIQSAEQTEDAPQEKVVGTERRARRLPKRYDDFQVFGSLHEDIGGLQRGRL</sequence>
<evidence type="ECO:0000256" key="1">
    <source>
        <dbReference type="SAM" id="MobiDB-lite"/>
    </source>
</evidence>
<feature type="region of interest" description="Disordered" evidence="1">
    <location>
        <begin position="198"/>
        <end position="251"/>
    </location>
</feature>
<reference evidence="2 3" key="1">
    <citation type="submission" date="2017-03" db="EMBL/GenBank/DDBJ databases">
        <title>Genome of the blue death feigning beetle - Asbolus verrucosus.</title>
        <authorList>
            <person name="Rider S.D."/>
        </authorList>
    </citation>
    <scope>NUCLEOTIDE SEQUENCE [LARGE SCALE GENOMIC DNA]</scope>
    <source>
        <strain evidence="2">Butters</strain>
        <tissue evidence="2">Head and leg muscle</tissue>
    </source>
</reference>
<accession>A0A482WE82</accession>
<keyword evidence="3" id="KW-1185">Reference proteome</keyword>
<dbReference type="Proteomes" id="UP000292052">
    <property type="component" value="Unassembled WGS sequence"/>
</dbReference>
<dbReference type="AlphaFoldDB" id="A0A482WE82"/>
<dbReference type="OrthoDB" id="6817932at2759"/>
<comment type="caution">
    <text evidence="2">The sequence shown here is derived from an EMBL/GenBank/DDBJ whole genome shotgun (WGS) entry which is preliminary data.</text>
</comment>